<dbReference type="InterPro" id="IPR050879">
    <property type="entry name" value="Acyltransferase_3"/>
</dbReference>
<proteinExistence type="predicted"/>
<dbReference type="EMBL" id="SJOO01000001">
    <property type="protein sequence ID" value="TCB94620.1"/>
    <property type="molecule type" value="Genomic_DNA"/>
</dbReference>
<dbReference type="GO" id="GO:0016747">
    <property type="term" value="F:acyltransferase activity, transferring groups other than amino-acyl groups"/>
    <property type="evidence" value="ECO:0007669"/>
    <property type="project" value="InterPro"/>
</dbReference>
<feature type="transmembrane region" description="Helical" evidence="1">
    <location>
        <begin position="227"/>
        <end position="247"/>
    </location>
</feature>
<keyword evidence="1" id="KW-0472">Membrane</keyword>
<dbReference type="PANTHER" id="PTHR23028:SF53">
    <property type="entry name" value="ACYL_TRANSF_3 DOMAIN-CONTAINING PROTEIN"/>
    <property type="match status" value="1"/>
</dbReference>
<organism evidence="3 4">
    <name type="scientific">Enterobacter wuhouensis</name>
    <dbReference type="NCBI Taxonomy" id="2529381"/>
    <lineage>
        <taxon>Bacteria</taxon>
        <taxon>Pseudomonadati</taxon>
        <taxon>Pseudomonadota</taxon>
        <taxon>Gammaproteobacteria</taxon>
        <taxon>Enterobacterales</taxon>
        <taxon>Enterobacteriaceae</taxon>
        <taxon>Enterobacter</taxon>
    </lineage>
</organism>
<dbReference type="InterPro" id="IPR002656">
    <property type="entry name" value="Acyl_transf_3_dom"/>
</dbReference>
<dbReference type="OrthoDB" id="9767863at2"/>
<dbReference type="AlphaFoldDB" id="A0A4R0GC00"/>
<feature type="transmembrane region" description="Helical" evidence="1">
    <location>
        <begin position="141"/>
        <end position="163"/>
    </location>
</feature>
<dbReference type="PANTHER" id="PTHR23028">
    <property type="entry name" value="ACETYLTRANSFERASE"/>
    <property type="match status" value="1"/>
</dbReference>
<feature type="transmembrane region" description="Helical" evidence="1">
    <location>
        <begin position="324"/>
        <end position="346"/>
    </location>
</feature>
<keyword evidence="3" id="KW-0808">Transferase</keyword>
<feature type="transmembrane region" description="Helical" evidence="1">
    <location>
        <begin position="284"/>
        <end position="304"/>
    </location>
</feature>
<evidence type="ECO:0000259" key="2">
    <source>
        <dbReference type="Pfam" id="PF01757"/>
    </source>
</evidence>
<feature type="transmembrane region" description="Helical" evidence="1">
    <location>
        <begin position="92"/>
        <end position="121"/>
    </location>
</feature>
<reference evidence="3 4" key="1">
    <citation type="submission" date="2019-02" db="EMBL/GenBank/DDBJ databases">
        <title>The draft genome of Enterobacter spp. strains.</title>
        <authorList>
            <person name="Wang C."/>
            <person name="Feng Y."/>
            <person name="Zong Z."/>
        </authorList>
    </citation>
    <scope>NUCLEOTIDE SEQUENCE [LARGE SCALE GENOMIC DNA]</scope>
    <source>
        <strain evidence="3 4">WCHEW120002</strain>
    </source>
</reference>
<dbReference type="RefSeq" id="WP_131632209.1">
    <property type="nucleotide sequence ID" value="NZ_SJOO01000001.1"/>
</dbReference>
<protein>
    <submittedName>
        <fullName evidence="3">Acyltransferase</fullName>
    </submittedName>
</protein>
<dbReference type="GO" id="GO:0000271">
    <property type="term" value="P:polysaccharide biosynthetic process"/>
    <property type="evidence" value="ECO:0007669"/>
    <property type="project" value="TreeGrafter"/>
</dbReference>
<keyword evidence="1" id="KW-1133">Transmembrane helix</keyword>
<feature type="domain" description="Acyltransferase 3" evidence="2">
    <location>
        <begin position="11"/>
        <end position="342"/>
    </location>
</feature>
<evidence type="ECO:0000313" key="3">
    <source>
        <dbReference type="EMBL" id="TCB94620.1"/>
    </source>
</evidence>
<comment type="caution">
    <text evidence="3">The sequence shown here is derived from an EMBL/GenBank/DDBJ whole genome shotgun (WGS) entry which is preliminary data.</text>
</comment>
<accession>A0A4R0GC00</accession>
<sequence>MQTKNLGYLSRLDHLRFVAASLVAFLHFRGNIPSFDPNGNGISWFLYQWINSGATGVSLFLVLSGFIFCVITDAGRNKVEYKQFITNRILRIFPLVIFVFFIAMTIHGSMVSIADILRLVLLQFNTGFSANEWMGKEPILVPMWTLAVEFQFYLIFPFIALFIGRYGIKYAFNMLAMIIFIKFMIVNSYGDSTYHELYKSLVGRLDQFLIGIITGHIYLSQKSKKRMLLPSFAMLIVSVIAISMYTVSGKSPFIIFNFSLTIEAVLWAFVAYSYIMLPLKIVPILDSCLSYLGALSFSMYLMHIPVGRFIQQNLGAYIKDFNPVITTAFIIMPAIIMVSIITFTLIEKPFINLRKGYVDKK</sequence>
<dbReference type="Pfam" id="PF01757">
    <property type="entry name" value="Acyl_transf_3"/>
    <property type="match status" value="1"/>
</dbReference>
<feature type="transmembrane region" description="Helical" evidence="1">
    <location>
        <begin position="253"/>
        <end position="277"/>
    </location>
</feature>
<feature type="transmembrane region" description="Helical" evidence="1">
    <location>
        <begin position="170"/>
        <end position="189"/>
    </location>
</feature>
<dbReference type="Proteomes" id="UP000291424">
    <property type="component" value="Unassembled WGS sequence"/>
</dbReference>
<name>A0A4R0GC00_9ENTR</name>
<dbReference type="GO" id="GO:0016020">
    <property type="term" value="C:membrane"/>
    <property type="evidence" value="ECO:0007669"/>
    <property type="project" value="TreeGrafter"/>
</dbReference>
<keyword evidence="1" id="KW-0812">Transmembrane</keyword>
<evidence type="ECO:0000256" key="1">
    <source>
        <dbReference type="SAM" id="Phobius"/>
    </source>
</evidence>
<feature type="transmembrane region" description="Helical" evidence="1">
    <location>
        <begin position="12"/>
        <end position="29"/>
    </location>
</feature>
<feature type="transmembrane region" description="Helical" evidence="1">
    <location>
        <begin position="49"/>
        <end position="71"/>
    </location>
</feature>
<keyword evidence="3" id="KW-0012">Acyltransferase</keyword>
<evidence type="ECO:0000313" key="4">
    <source>
        <dbReference type="Proteomes" id="UP000291424"/>
    </source>
</evidence>
<gene>
    <name evidence="3" type="ORF">E0L20_00670</name>
</gene>
<feature type="transmembrane region" description="Helical" evidence="1">
    <location>
        <begin position="201"/>
        <end position="220"/>
    </location>
</feature>